<evidence type="ECO:0000313" key="3">
    <source>
        <dbReference type="Proteomes" id="UP000014480"/>
    </source>
</evidence>
<dbReference type="Proteomes" id="UP000014480">
    <property type="component" value="Unassembled WGS sequence"/>
</dbReference>
<organism evidence="2 3">
    <name type="scientific">Colletotrichum orbiculare (strain 104-T / ATCC 96160 / CBS 514.97 / LARS 414 / MAFF 240422)</name>
    <name type="common">Cucumber anthracnose fungus</name>
    <name type="synonym">Colletotrichum lagenarium</name>
    <dbReference type="NCBI Taxonomy" id="1213857"/>
    <lineage>
        <taxon>Eukaryota</taxon>
        <taxon>Fungi</taxon>
        <taxon>Dikarya</taxon>
        <taxon>Ascomycota</taxon>
        <taxon>Pezizomycotina</taxon>
        <taxon>Sordariomycetes</taxon>
        <taxon>Hypocreomycetidae</taxon>
        <taxon>Glomerellales</taxon>
        <taxon>Glomerellaceae</taxon>
        <taxon>Colletotrichum</taxon>
        <taxon>Colletotrichum orbiculare species complex</taxon>
    </lineage>
</organism>
<feature type="region of interest" description="Disordered" evidence="1">
    <location>
        <begin position="1"/>
        <end position="20"/>
    </location>
</feature>
<feature type="compositionally biased region" description="Polar residues" evidence="1">
    <location>
        <begin position="11"/>
        <end position="20"/>
    </location>
</feature>
<proteinExistence type="predicted"/>
<evidence type="ECO:0000256" key="1">
    <source>
        <dbReference type="SAM" id="MobiDB-lite"/>
    </source>
</evidence>
<sequence length="81" mass="9085">MPICRLKTTSHRSSQDSAAGNAQTLFQRSLGIAALRGCPAKSSAMDVRWSACFEKHSRDARLVEDPRCIIRQLVFVRCTYL</sequence>
<dbReference type="AlphaFoldDB" id="A0A484FU97"/>
<name>A0A484FU97_COLOR</name>
<comment type="caution">
    <text evidence="2">The sequence shown here is derived from an EMBL/GenBank/DDBJ whole genome shotgun (WGS) entry which is preliminary data.</text>
</comment>
<gene>
    <name evidence="2" type="ORF">Cob_v006704</name>
</gene>
<evidence type="ECO:0000313" key="2">
    <source>
        <dbReference type="EMBL" id="TDZ20597.1"/>
    </source>
</evidence>
<protein>
    <submittedName>
        <fullName evidence="2">Uncharacterized protein</fullName>
    </submittedName>
</protein>
<dbReference type="EMBL" id="AMCV02000017">
    <property type="protein sequence ID" value="TDZ20597.1"/>
    <property type="molecule type" value="Genomic_DNA"/>
</dbReference>
<reference evidence="3" key="1">
    <citation type="journal article" date="2013" name="New Phytol.">
        <title>Comparative genomic and transcriptomic analyses reveal the hemibiotrophic stage shift of Colletotrichum fungi.</title>
        <authorList>
            <person name="Gan P."/>
            <person name="Ikeda K."/>
            <person name="Irieda H."/>
            <person name="Narusaka M."/>
            <person name="O'Connell R.J."/>
            <person name="Narusaka Y."/>
            <person name="Takano Y."/>
            <person name="Kubo Y."/>
            <person name="Shirasu K."/>
        </authorList>
    </citation>
    <scope>NUCLEOTIDE SEQUENCE [LARGE SCALE GENOMIC DNA]</scope>
    <source>
        <strain evidence="3">104-T / ATCC 96160 / CBS 514.97 / LARS 414 / MAFF 240422</strain>
    </source>
</reference>
<accession>A0A484FU97</accession>
<keyword evidence="3" id="KW-1185">Reference proteome</keyword>
<reference evidence="3" key="2">
    <citation type="journal article" date="2019" name="Mol. Plant Microbe Interact.">
        <title>Genome sequence resources for four phytopathogenic fungi from the Colletotrichum orbiculare species complex.</title>
        <authorList>
            <person name="Gan P."/>
            <person name="Tsushima A."/>
            <person name="Narusaka M."/>
            <person name="Narusaka Y."/>
            <person name="Takano Y."/>
            <person name="Kubo Y."/>
            <person name="Shirasu K."/>
        </authorList>
    </citation>
    <scope>GENOME REANNOTATION</scope>
    <source>
        <strain evidence="3">104-T / ATCC 96160 / CBS 514.97 / LARS 414 / MAFF 240422</strain>
    </source>
</reference>